<feature type="region of interest" description="Disordered" evidence="4">
    <location>
        <begin position="1"/>
        <end position="66"/>
    </location>
</feature>
<feature type="repeat" description="ANK" evidence="3">
    <location>
        <begin position="901"/>
        <end position="933"/>
    </location>
</feature>
<accession>A0A395NZJ8</accession>
<dbReference type="PROSITE" id="PS50297">
    <property type="entry name" value="ANK_REP_REGION"/>
    <property type="match status" value="5"/>
</dbReference>
<dbReference type="PANTHER" id="PTHR24198">
    <property type="entry name" value="ANKYRIN REPEAT AND PROTEIN KINASE DOMAIN-CONTAINING PROTEIN"/>
    <property type="match status" value="1"/>
</dbReference>
<gene>
    <name evidence="6" type="ORF">TARUN_685</name>
</gene>
<keyword evidence="7" id="KW-1185">Reference proteome</keyword>
<evidence type="ECO:0000313" key="7">
    <source>
        <dbReference type="Proteomes" id="UP000266272"/>
    </source>
</evidence>
<dbReference type="Pfam" id="PF12796">
    <property type="entry name" value="Ank_2"/>
    <property type="match status" value="6"/>
</dbReference>
<dbReference type="PRINTS" id="PR01415">
    <property type="entry name" value="ANKYRIN"/>
</dbReference>
<evidence type="ECO:0000256" key="4">
    <source>
        <dbReference type="SAM" id="MobiDB-lite"/>
    </source>
</evidence>
<dbReference type="Gene3D" id="1.25.40.20">
    <property type="entry name" value="Ankyrin repeat-containing domain"/>
    <property type="match status" value="3"/>
</dbReference>
<name>A0A395NZJ8_TRIAR</name>
<dbReference type="InterPro" id="IPR002110">
    <property type="entry name" value="Ankyrin_rpt"/>
</dbReference>
<evidence type="ECO:0000256" key="2">
    <source>
        <dbReference type="ARBA" id="ARBA00023043"/>
    </source>
</evidence>
<evidence type="ECO:0000256" key="1">
    <source>
        <dbReference type="ARBA" id="ARBA00022737"/>
    </source>
</evidence>
<dbReference type="InterPro" id="IPR056884">
    <property type="entry name" value="NPHP3-like_N"/>
</dbReference>
<feature type="repeat" description="ANK" evidence="3">
    <location>
        <begin position="1135"/>
        <end position="1167"/>
    </location>
</feature>
<evidence type="ECO:0000313" key="6">
    <source>
        <dbReference type="EMBL" id="RFU81526.1"/>
    </source>
</evidence>
<keyword evidence="2 3" id="KW-0040">ANK repeat</keyword>
<feature type="compositionally biased region" description="Acidic residues" evidence="4">
    <location>
        <begin position="1611"/>
        <end position="1630"/>
    </location>
</feature>
<dbReference type="SUPFAM" id="SSF48403">
    <property type="entry name" value="Ankyrin repeat"/>
    <property type="match status" value="3"/>
</dbReference>
<feature type="compositionally biased region" description="Basic and acidic residues" evidence="4">
    <location>
        <begin position="1631"/>
        <end position="1642"/>
    </location>
</feature>
<feature type="repeat" description="ANK" evidence="3">
    <location>
        <begin position="1036"/>
        <end position="1068"/>
    </location>
</feature>
<dbReference type="PROSITE" id="PS50088">
    <property type="entry name" value="ANK_REPEAT"/>
    <property type="match status" value="7"/>
</dbReference>
<keyword evidence="1" id="KW-0677">Repeat</keyword>
<dbReference type="InterPro" id="IPR036770">
    <property type="entry name" value="Ankyrin_rpt-contain_sf"/>
</dbReference>
<dbReference type="PANTHER" id="PTHR24198:SF165">
    <property type="entry name" value="ANKYRIN REPEAT-CONTAINING PROTEIN-RELATED"/>
    <property type="match status" value="1"/>
</dbReference>
<feature type="repeat" description="ANK" evidence="3">
    <location>
        <begin position="934"/>
        <end position="966"/>
    </location>
</feature>
<feature type="repeat" description="ANK" evidence="3">
    <location>
        <begin position="1271"/>
        <end position="1299"/>
    </location>
</feature>
<protein>
    <submittedName>
        <fullName evidence="6">Ankyrin repeat-containing domain</fullName>
    </submittedName>
</protein>
<dbReference type="STRING" id="490622.A0A395NZJ8"/>
<evidence type="ECO:0000259" key="5">
    <source>
        <dbReference type="Pfam" id="PF24883"/>
    </source>
</evidence>
<feature type="repeat" description="ANK" evidence="3">
    <location>
        <begin position="1003"/>
        <end position="1035"/>
    </location>
</feature>
<sequence length="1642" mass="184394">MTAIASLETESSTAQTISGEEAVQTTGFQQIDQDEPITKPDDNGEPPDDSVKHDIDEAGDNSSQDKGEIRFDFGLAEQIFWLLSLQDGRYQRGHTMRLAKSIVETINEINDKFIHTRMLTQARVVNIFSTHGDPAKRVFDEYTATLGISFEHRLPSAKPHLELADAKELDTYTSGITPDEGWLNDYSTSLRKLLYQASPIYPSRDRSAVMDISELDAFVKTNYNRIVHIQCTSGADVVSERVRNYLDANKDTEKMLLYFHFKGHDVRFNTIEAMLWTVSAQIVFNWPDKLKTYLEAALHSLDKEQPREFRTLFEAWSRVGFKYNTVSGLYVLGCLDECDDSALKFLSQIHARVTNAEGRLKIVIITTKGTTKDELITNALSKFPPDTIARIDYSLPSPVSIHTEFEVAMLLQGDPQYSTSGLHDDVRALISGYSNDEALCRILIEWLKSSQTPLESVTLMLRETRTHSVEPVFEAILAYVPEKHHTWAQKILSWMLSSFRPLRTFEFCYISYLLSDAKDKANVYSGEPNTRRRLTDILRHFGGLLVVVHDDVQFAHASLRSWLKSLDPKQDQPSPAEEWYRQTTERNRHALIVQTCLGHLQEDIDPTGAWASYLPYATQFWVEHYKQAGPIENALEIVFEHQLRLERWIDAYIALPTPSLKPMQINPEPLPIAAHFGLEDFVKALLANANNETESLGRALVEATRAAQLPVLRLIIEWYPGSLNLNDIYVQDALLAAAYCGNLELYRELVNRIQKEETIPQVVNEPPNWLMRVLCRTCWLDAEDIVASLLSFGNITLLRNVPFKDGVPLYIASELSHMGVVKRLIAAGASLTADTGSTALHAATHGPGDITDFLLEQGVPIDAESSYEWTPLQLACHLGNLVAVESLLRHRDFQEYLTPDLPDQPLLLAVTRGYYKVTEALLRHGADPNVQDQEGSTALWEAISSNRVDICRLLLAHKADPNLVSEHARSPLLNAVIRNNMDIIKLLVEYGADVNRQESNFHSEFTPIYLATLNNQFENVQYFLSQNADPNITNDQGYSPLWVAAQRGYPDIARLLAEANADVHFYDKQDEWTPLHIVSDSPETVRVLLEYGADVNRATKAGNTPLDLAITDNQYRVIGIMLNETKNKPDLSLSSTQAALRRAVVRGYNEVVSLLLEAGADVNLVDEGNTSLLAFAMPLDNEAMVRTILEHCPDLSIRDNKENTVLHEIERKTPVASVRLAVNAGAKLDTLSQTNWTPLGIAVLEGNEQVVSYLLTKKAVIDTLSISAFKDIGTPLHTACQWGTLSMVKLLTQHGSDLNFACPSAMGSPLMTATRRNDIEEKDEIIKHLLLEGADPDPALPAGLFGYPIMTASFRCSAEIVRWLLDRKVSIDVKDAFGRKAVHFACYNSLEVLNTLEVPDSDFAVKDLVGRVPLHFAVLSGRLDLVKEVLARSERVGVGIDARDNDGWTPLLWAARAAPVSSSDQYLISQHYDVVSFLLDKKADPNIQGRGLYKDWTILEIAYYHNADSIADLVTSKNPTIKSKPGPKKRGKPYERYYCDCCRLGVSGIYFECTDFFDVGLCFKCYRSKSIILPHNKFKELGYDWDADDSVPEAEQLEPAGSTSGKKPIQEEESIDNQFDDEVVDEDDLREQEKDLLEDRNM</sequence>
<dbReference type="Pfam" id="PF00023">
    <property type="entry name" value="Ank"/>
    <property type="match status" value="2"/>
</dbReference>
<feature type="compositionally biased region" description="Polar residues" evidence="4">
    <location>
        <begin position="8"/>
        <end position="31"/>
    </location>
</feature>
<dbReference type="Pfam" id="PF24883">
    <property type="entry name" value="NPHP3_N"/>
    <property type="match status" value="1"/>
</dbReference>
<organism evidence="6 7">
    <name type="scientific">Trichoderma arundinaceum</name>
    <dbReference type="NCBI Taxonomy" id="490622"/>
    <lineage>
        <taxon>Eukaryota</taxon>
        <taxon>Fungi</taxon>
        <taxon>Dikarya</taxon>
        <taxon>Ascomycota</taxon>
        <taxon>Pezizomycotina</taxon>
        <taxon>Sordariomycetes</taxon>
        <taxon>Hypocreomycetidae</taxon>
        <taxon>Hypocreales</taxon>
        <taxon>Hypocreaceae</taxon>
        <taxon>Trichoderma</taxon>
    </lineage>
</organism>
<dbReference type="SMART" id="SM00248">
    <property type="entry name" value="ANK"/>
    <property type="match status" value="19"/>
</dbReference>
<dbReference type="Proteomes" id="UP000266272">
    <property type="component" value="Unassembled WGS sequence"/>
</dbReference>
<feature type="region of interest" description="Disordered" evidence="4">
    <location>
        <begin position="1592"/>
        <end position="1642"/>
    </location>
</feature>
<feature type="repeat" description="ANK" evidence="3">
    <location>
        <begin position="967"/>
        <end position="999"/>
    </location>
</feature>
<dbReference type="EMBL" id="PXOA01000044">
    <property type="protein sequence ID" value="RFU81526.1"/>
    <property type="molecule type" value="Genomic_DNA"/>
</dbReference>
<proteinExistence type="predicted"/>
<evidence type="ECO:0000256" key="3">
    <source>
        <dbReference type="PROSITE-ProRule" id="PRU00023"/>
    </source>
</evidence>
<comment type="caution">
    <text evidence="6">The sequence shown here is derived from an EMBL/GenBank/DDBJ whole genome shotgun (WGS) entry which is preliminary data.</text>
</comment>
<reference evidence="6 7" key="1">
    <citation type="journal article" date="2018" name="PLoS Pathog.">
        <title>Evolution of structural diversity of trichothecenes, a family of toxins produced by plant pathogenic and entomopathogenic fungi.</title>
        <authorList>
            <person name="Proctor R.H."/>
            <person name="McCormick S.P."/>
            <person name="Kim H.S."/>
            <person name="Cardoza R.E."/>
            <person name="Stanley A.M."/>
            <person name="Lindo L."/>
            <person name="Kelly A."/>
            <person name="Brown D.W."/>
            <person name="Lee T."/>
            <person name="Vaughan M.M."/>
            <person name="Alexander N.J."/>
            <person name="Busman M."/>
            <person name="Gutierrez S."/>
        </authorList>
    </citation>
    <scope>NUCLEOTIDE SEQUENCE [LARGE SCALE GENOMIC DNA]</scope>
    <source>
        <strain evidence="6 7">IBT 40837</strain>
    </source>
</reference>
<feature type="domain" description="Nephrocystin 3-like N-terminal" evidence="5">
    <location>
        <begin position="231"/>
        <end position="364"/>
    </location>
</feature>
<dbReference type="OrthoDB" id="4897990at2759"/>